<evidence type="ECO:0000256" key="2">
    <source>
        <dbReference type="SAM" id="Phobius"/>
    </source>
</evidence>
<accession>A0ABQ4B5D7</accession>
<protein>
    <recommendedName>
        <fullName evidence="5">ATP synthase protein I</fullName>
    </recommendedName>
</protein>
<keyword evidence="2" id="KW-0812">Transmembrane</keyword>
<sequence length="160" mass="16710">MSGVSPAAAEQSSGRVPETDDDLPLPDLPPLPKDPRWRVEHLGFLTVVSFALLLCAASVGFLVSGPVAALAAAGGVLMVTVSYSLTTLVVAVVDTVRPALVLPIGMLTYVVKFSLLGVILAFGVSSDWSGKDALGLGIVAGVVVWTGVQAWWVTRQTLRR</sequence>
<comment type="caution">
    <text evidence="3">The sequence shown here is derived from an EMBL/GenBank/DDBJ whole genome shotgun (WGS) entry which is preliminary data.</text>
</comment>
<evidence type="ECO:0000256" key="1">
    <source>
        <dbReference type="SAM" id="MobiDB-lite"/>
    </source>
</evidence>
<dbReference type="Proteomes" id="UP000624709">
    <property type="component" value="Unassembled WGS sequence"/>
</dbReference>
<feature type="transmembrane region" description="Helical" evidence="2">
    <location>
        <begin position="100"/>
        <end position="122"/>
    </location>
</feature>
<reference evidence="3 4" key="1">
    <citation type="submission" date="2021-01" db="EMBL/GenBank/DDBJ databases">
        <title>Whole genome shotgun sequence of Actinoplanes palleronii NBRC 14916.</title>
        <authorList>
            <person name="Komaki H."/>
            <person name="Tamura T."/>
        </authorList>
    </citation>
    <scope>NUCLEOTIDE SEQUENCE [LARGE SCALE GENOMIC DNA]</scope>
    <source>
        <strain evidence="3 4">NBRC 14916</strain>
    </source>
</reference>
<keyword evidence="2" id="KW-1133">Transmembrane helix</keyword>
<evidence type="ECO:0000313" key="4">
    <source>
        <dbReference type="Proteomes" id="UP000624709"/>
    </source>
</evidence>
<evidence type="ECO:0000313" key="3">
    <source>
        <dbReference type="EMBL" id="GIE65485.1"/>
    </source>
</evidence>
<proteinExistence type="predicted"/>
<feature type="region of interest" description="Disordered" evidence="1">
    <location>
        <begin position="1"/>
        <end position="27"/>
    </location>
</feature>
<dbReference type="EMBL" id="BOMS01000019">
    <property type="protein sequence ID" value="GIE65485.1"/>
    <property type="molecule type" value="Genomic_DNA"/>
</dbReference>
<feature type="transmembrane region" description="Helical" evidence="2">
    <location>
        <begin position="42"/>
        <end position="63"/>
    </location>
</feature>
<keyword evidence="2" id="KW-0472">Membrane</keyword>
<keyword evidence="4" id="KW-1185">Reference proteome</keyword>
<feature type="transmembrane region" description="Helical" evidence="2">
    <location>
        <begin position="69"/>
        <end position="93"/>
    </location>
</feature>
<feature type="transmembrane region" description="Helical" evidence="2">
    <location>
        <begin position="134"/>
        <end position="154"/>
    </location>
</feature>
<name>A0ABQ4B5D7_9ACTN</name>
<dbReference type="RefSeq" id="WP_203824475.1">
    <property type="nucleotide sequence ID" value="NZ_BAAATY010000033.1"/>
</dbReference>
<evidence type="ECO:0008006" key="5">
    <source>
        <dbReference type="Google" id="ProtNLM"/>
    </source>
</evidence>
<organism evidence="3 4">
    <name type="scientific">Actinoplanes palleronii</name>
    <dbReference type="NCBI Taxonomy" id="113570"/>
    <lineage>
        <taxon>Bacteria</taxon>
        <taxon>Bacillati</taxon>
        <taxon>Actinomycetota</taxon>
        <taxon>Actinomycetes</taxon>
        <taxon>Micromonosporales</taxon>
        <taxon>Micromonosporaceae</taxon>
        <taxon>Actinoplanes</taxon>
    </lineage>
</organism>
<gene>
    <name evidence="3" type="ORF">Apa02nite_015930</name>
</gene>